<dbReference type="GO" id="GO:0008641">
    <property type="term" value="F:ubiquitin-like modifier activating enzyme activity"/>
    <property type="evidence" value="ECO:0007669"/>
    <property type="project" value="InterPro"/>
</dbReference>
<keyword evidence="2" id="KW-0808">Transferase</keyword>
<accession>A0A4R4SIV0</accession>
<feature type="domain" description="THIF-type NAD/FAD binding fold" evidence="1">
    <location>
        <begin position="125"/>
        <end position="334"/>
    </location>
</feature>
<dbReference type="GO" id="GO:0004792">
    <property type="term" value="F:thiosulfate-cyanide sulfurtransferase activity"/>
    <property type="evidence" value="ECO:0007669"/>
    <property type="project" value="TreeGrafter"/>
</dbReference>
<organism evidence="2 3">
    <name type="scientific">Streptomyces hainanensis</name>
    <dbReference type="NCBI Taxonomy" id="402648"/>
    <lineage>
        <taxon>Bacteria</taxon>
        <taxon>Bacillati</taxon>
        <taxon>Actinomycetota</taxon>
        <taxon>Actinomycetes</taxon>
        <taxon>Kitasatosporales</taxon>
        <taxon>Streptomycetaceae</taxon>
        <taxon>Streptomyces</taxon>
    </lineage>
</organism>
<name>A0A4R4SIV0_9ACTN</name>
<dbReference type="EMBL" id="SMKI01000556">
    <property type="protein sequence ID" value="TDC63471.1"/>
    <property type="molecule type" value="Genomic_DNA"/>
</dbReference>
<dbReference type="PANTHER" id="PTHR10953:SF102">
    <property type="entry name" value="ADENYLYLTRANSFERASE AND SULFURTRANSFERASE MOCS3"/>
    <property type="match status" value="1"/>
</dbReference>
<gene>
    <name evidence="2" type="ORF">E1283_32325</name>
</gene>
<keyword evidence="3" id="KW-1185">Reference proteome</keyword>
<comment type="caution">
    <text evidence="2">The sequence shown here is derived from an EMBL/GenBank/DDBJ whole genome shotgun (WGS) entry which is preliminary data.</text>
</comment>
<evidence type="ECO:0000313" key="2">
    <source>
        <dbReference type="EMBL" id="TDC63471.1"/>
    </source>
</evidence>
<dbReference type="RefSeq" id="WP_132821725.1">
    <property type="nucleotide sequence ID" value="NZ_SMKI01000556.1"/>
</dbReference>
<dbReference type="GO" id="GO:0016779">
    <property type="term" value="F:nucleotidyltransferase activity"/>
    <property type="evidence" value="ECO:0007669"/>
    <property type="project" value="UniProtKB-KW"/>
</dbReference>
<keyword evidence="2" id="KW-0548">Nucleotidyltransferase</keyword>
<reference evidence="2 3" key="1">
    <citation type="submission" date="2019-03" db="EMBL/GenBank/DDBJ databases">
        <title>Draft genome sequences of novel Actinobacteria.</title>
        <authorList>
            <person name="Sahin N."/>
            <person name="Ay H."/>
            <person name="Saygin H."/>
        </authorList>
    </citation>
    <scope>NUCLEOTIDE SEQUENCE [LARGE SCALE GENOMIC DNA]</scope>
    <source>
        <strain evidence="2 3">DSM 41900</strain>
    </source>
</reference>
<sequence length="364" mass="38543">MRRPRVKVEHLPHRHTEGLVRIGGDVYGLAAEIRDPHGWVWAALALLDGEHSPAGVIRRLCEDFPELSPRTAAGLVAELIDSGYVEDAADQSTPEGLSVAEAERYGRNQAFFRRVDLRPRPGRWDAQLRLRNARVLVLGLGGTGSHAAWALAAAGTGRLHCVDADVVELTNLTRQALYTEADLGRPKVTAAASALRAVNSEVTVTTERRMVHTAAELTELLAGFDVLAMCADESPVEDVNIMASRACVAAGVPWVGGGYNGPLVSVGTYAPEGPCYECVAAGEEARVAPGQPMPVIGGHGVIAPSAAISGQLVAYEIISLLTDTARQPPGYVRGVNLIAPDHLVYVRHPAREGCELCGPGRAGG</sequence>
<dbReference type="OrthoDB" id="9204719at2"/>
<proteinExistence type="predicted"/>
<dbReference type="Gene3D" id="3.40.50.720">
    <property type="entry name" value="NAD(P)-binding Rossmann-like Domain"/>
    <property type="match status" value="1"/>
</dbReference>
<evidence type="ECO:0000313" key="3">
    <source>
        <dbReference type="Proteomes" id="UP000295345"/>
    </source>
</evidence>
<dbReference type="InterPro" id="IPR035985">
    <property type="entry name" value="Ubiquitin-activating_enz"/>
</dbReference>
<dbReference type="SUPFAM" id="SSF69572">
    <property type="entry name" value="Activating enzymes of the ubiquitin-like proteins"/>
    <property type="match status" value="1"/>
</dbReference>
<dbReference type="InterPro" id="IPR000594">
    <property type="entry name" value="ThiF_NAD_FAD-bd"/>
</dbReference>
<dbReference type="GO" id="GO:0008146">
    <property type="term" value="F:sulfotransferase activity"/>
    <property type="evidence" value="ECO:0007669"/>
    <property type="project" value="TreeGrafter"/>
</dbReference>
<dbReference type="InterPro" id="IPR045886">
    <property type="entry name" value="ThiF/MoeB/HesA"/>
</dbReference>
<dbReference type="Pfam" id="PF00899">
    <property type="entry name" value="ThiF"/>
    <property type="match status" value="1"/>
</dbReference>
<dbReference type="Proteomes" id="UP000295345">
    <property type="component" value="Unassembled WGS sequence"/>
</dbReference>
<dbReference type="AlphaFoldDB" id="A0A4R4SIV0"/>
<dbReference type="GO" id="GO:0005829">
    <property type="term" value="C:cytosol"/>
    <property type="evidence" value="ECO:0007669"/>
    <property type="project" value="TreeGrafter"/>
</dbReference>
<protein>
    <submittedName>
        <fullName evidence="2">ThiF family adenylyltransferase</fullName>
    </submittedName>
</protein>
<evidence type="ECO:0000259" key="1">
    <source>
        <dbReference type="Pfam" id="PF00899"/>
    </source>
</evidence>
<dbReference type="PANTHER" id="PTHR10953">
    <property type="entry name" value="UBIQUITIN-ACTIVATING ENZYME E1"/>
    <property type="match status" value="1"/>
</dbReference>